<keyword evidence="3" id="KW-1185">Reference proteome</keyword>
<feature type="region of interest" description="Disordered" evidence="1">
    <location>
        <begin position="648"/>
        <end position="679"/>
    </location>
</feature>
<protein>
    <submittedName>
        <fullName evidence="2">Uncharacterized protein</fullName>
    </submittedName>
</protein>
<dbReference type="InParanoid" id="A0A0C3CDE9"/>
<reference evidence="2 3" key="1">
    <citation type="submission" date="2014-04" db="EMBL/GenBank/DDBJ databases">
        <authorList>
            <consortium name="DOE Joint Genome Institute"/>
            <person name="Kuo A."/>
            <person name="Tarkka M."/>
            <person name="Buscot F."/>
            <person name="Kohler A."/>
            <person name="Nagy L.G."/>
            <person name="Floudas D."/>
            <person name="Copeland A."/>
            <person name="Barry K.W."/>
            <person name="Cichocki N."/>
            <person name="Veneault-Fourrey C."/>
            <person name="LaButti K."/>
            <person name="Lindquist E.A."/>
            <person name="Lipzen A."/>
            <person name="Lundell T."/>
            <person name="Morin E."/>
            <person name="Murat C."/>
            <person name="Sun H."/>
            <person name="Tunlid A."/>
            <person name="Henrissat B."/>
            <person name="Grigoriev I.V."/>
            <person name="Hibbett D.S."/>
            <person name="Martin F."/>
            <person name="Nordberg H.P."/>
            <person name="Cantor M.N."/>
            <person name="Hua S.X."/>
        </authorList>
    </citation>
    <scope>NUCLEOTIDE SEQUENCE [LARGE SCALE GENOMIC DNA]</scope>
    <source>
        <strain evidence="2 3">F 1598</strain>
    </source>
</reference>
<dbReference type="STRING" id="765440.A0A0C3CDE9"/>
<dbReference type="HOGENOM" id="CLU_008395_0_0_1"/>
<feature type="region of interest" description="Disordered" evidence="1">
    <location>
        <begin position="819"/>
        <end position="900"/>
    </location>
</feature>
<name>A0A0C3CDE9_PILCF</name>
<feature type="compositionally biased region" description="Pro residues" evidence="1">
    <location>
        <begin position="831"/>
        <end position="855"/>
    </location>
</feature>
<feature type="region of interest" description="Disordered" evidence="1">
    <location>
        <begin position="86"/>
        <end position="110"/>
    </location>
</feature>
<feature type="compositionally biased region" description="Pro residues" evidence="1">
    <location>
        <begin position="866"/>
        <end position="878"/>
    </location>
</feature>
<feature type="compositionally biased region" description="Low complexity" evidence="1">
    <location>
        <begin position="856"/>
        <end position="865"/>
    </location>
</feature>
<dbReference type="EMBL" id="KN832978">
    <property type="protein sequence ID" value="KIM87732.1"/>
    <property type="molecule type" value="Genomic_DNA"/>
</dbReference>
<evidence type="ECO:0000313" key="2">
    <source>
        <dbReference type="EMBL" id="KIM87732.1"/>
    </source>
</evidence>
<reference evidence="3" key="2">
    <citation type="submission" date="2015-01" db="EMBL/GenBank/DDBJ databases">
        <title>Evolutionary Origins and Diversification of the Mycorrhizal Mutualists.</title>
        <authorList>
            <consortium name="DOE Joint Genome Institute"/>
            <consortium name="Mycorrhizal Genomics Consortium"/>
            <person name="Kohler A."/>
            <person name="Kuo A."/>
            <person name="Nagy L.G."/>
            <person name="Floudas D."/>
            <person name="Copeland A."/>
            <person name="Barry K.W."/>
            <person name="Cichocki N."/>
            <person name="Veneault-Fourrey C."/>
            <person name="LaButti K."/>
            <person name="Lindquist E.A."/>
            <person name="Lipzen A."/>
            <person name="Lundell T."/>
            <person name="Morin E."/>
            <person name="Murat C."/>
            <person name="Riley R."/>
            <person name="Ohm R."/>
            <person name="Sun H."/>
            <person name="Tunlid A."/>
            <person name="Henrissat B."/>
            <person name="Grigoriev I.V."/>
            <person name="Hibbett D.S."/>
            <person name="Martin F."/>
        </authorList>
    </citation>
    <scope>NUCLEOTIDE SEQUENCE [LARGE SCALE GENOMIC DNA]</scope>
    <source>
        <strain evidence="3">F 1598</strain>
    </source>
</reference>
<dbReference type="PANTHER" id="PTHR24216">
    <property type="entry name" value="PAXILLIN-RELATED"/>
    <property type="match status" value="1"/>
</dbReference>
<dbReference type="AlphaFoldDB" id="A0A0C3CDE9"/>
<dbReference type="Proteomes" id="UP000054166">
    <property type="component" value="Unassembled WGS sequence"/>
</dbReference>
<feature type="region of interest" description="Disordered" evidence="1">
    <location>
        <begin position="706"/>
        <end position="731"/>
    </location>
</feature>
<evidence type="ECO:0000313" key="3">
    <source>
        <dbReference type="Proteomes" id="UP000054166"/>
    </source>
</evidence>
<evidence type="ECO:0000256" key="1">
    <source>
        <dbReference type="SAM" id="MobiDB-lite"/>
    </source>
</evidence>
<sequence length="1076" mass="117064">MPRIMQTAKRSVAGNPARSPPFSLTEIKTPSFALRVIQSGDSDDDNDNIPPFEAVSRNLIKIGALTIDDFLQSPTEIDDFDIPHHVHENRETSPTPPPPPTESKQPIKSDIHSKMQCVAQLHHTCQRVFGKTDMLKFEFIEVDGPNTKRCILTITRPNGARRSYQTPGVYSRKNEAKSQTAALAVEMGAIDFITTGDTDLPKAKKGLVLAPLDAAGEDDSIVPETKDPGVQEIEDCCVEWRAGRVKPYWVALNEPKFGTKQGCALRIELSPHSIRVYSSEVKYDTITEARAACAKVALDQGVLEFVKHGNGQVGPEKPPTVVPDADADAQEAETKAKYTPPTPLTLQVFYEAFPQPFPENFGDRSAVEINAPSWLNTTIQGARGGKLSTNFIWTTNGTLWGGNLGYIDTKLVHGCLLRIERPQQSRSYLVDARFPKRADAKAAVCLQAISQGVGDYIRAVGKEVEDKITPIMRRWANDLIFPLLGLECSKVKPGTHPRYDFQKEKDGSVLFLIYLLLSLTVIYKAYGCIMTLELSSFPTADETTTFTAPPDYRTKVDAKIAVACLAAEQGAIEFLRFRGGTPPPGYQTFYSTLINGTAVAPNKRKARDDDVPQERKKSKIDLKEGGRHVPLLETKDEAMARLSGGHSSRFYQSRDHRSGNNGGWKNPHGPASSGLGAIARPAQRPPMGQFRPGSRVVDDSTLTYEVTESKAPAPPVATSRPKLQAPAVPPGPSRTGPVMLGIPGNGAPFTPASHGRFGHGGSQVVPPQPSAFTPRPPPQPFPQAGQYLTGGLPHVSSMAEYYPPGSNIPSVIPPYTLSQQYPGAATGPSPSLVPPPPPRYPSPYTNPAPPAPPYGPYSSVQSFQPPHFPPPPPPPSAPPHIYYPQHQQSHSPYPNIPAPGVPTAPTANTGTNWAPSYGIPSAPIVPGRPLYNLHTHQPSHNPQSPPTFASVQVNKIAEERTIIKNSQPTSQLKSQTYDFKTSDEDIQLTVTPAPVAKSHVASLLDYCTKAGVSQPQFHQQAVTGDVGKTIHKVWIVMGNEKLELPVTFATVSEGRERVAKQVLGRLRSREKKDELL</sequence>
<dbReference type="OrthoDB" id="3254160at2759"/>
<organism evidence="2 3">
    <name type="scientific">Piloderma croceum (strain F 1598)</name>
    <dbReference type="NCBI Taxonomy" id="765440"/>
    <lineage>
        <taxon>Eukaryota</taxon>
        <taxon>Fungi</taxon>
        <taxon>Dikarya</taxon>
        <taxon>Basidiomycota</taxon>
        <taxon>Agaricomycotina</taxon>
        <taxon>Agaricomycetes</taxon>
        <taxon>Agaricomycetidae</taxon>
        <taxon>Atheliales</taxon>
        <taxon>Atheliaceae</taxon>
        <taxon>Piloderma</taxon>
    </lineage>
</organism>
<gene>
    <name evidence="2" type="ORF">PILCRDRAFT_3495</name>
</gene>
<proteinExistence type="predicted"/>
<dbReference type="PANTHER" id="PTHR24216:SF65">
    <property type="entry name" value="PAXILLIN-LIKE PROTEIN 1"/>
    <property type="match status" value="1"/>
</dbReference>
<feature type="region of interest" description="Disordered" evidence="1">
    <location>
        <begin position="1"/>
        <end position="25"/>
    </location>
</feature>
<accession>A0A0C3CDE9</accession>